<evidence type="ECO:0000256" key="1">
    <source>
        <dbReference type="ARBA" id="ARBA00022741"/>
    </source>
</evidence>
<dbReference type="RefSeq" id="WP_106302543.1">
    <property type="nucleotide sequence ID" value="NZ_PVWO01000071.1"/>
</dbReference>
<dbReference type="OrthoDB" id="200013at2"/>
<dbReference type="GO" id="GO:0006777">
    <property type="term" value="P:Mo-molybdopterin cofactor biosynthetic process"/>
    <property type="evidence" value="ECO:0007669"/>
    <property type="project" value="InterPro"/>
</dbReference>
<name>A0A2T1GIH6_9CYAN</name>
<dbReference type="AlphaFoldDB" id="A0A2T1GIH6"/>
<dbReference type="InterPro" id="IPR003749">
    <property type="entry name" value="ThiS/MoaD-like"/>
</dbReference>
<accession>A0A2T1GIH6</accession>
<reference evidence="4 5" key="1">
    <citation type="submission" date="2018-03" db="EMBL/GenBank/DDBJ databases">
        <title>The ancient ancestry and fast evolution of plastids.</title>
        <authorList>
            <person name="Moore K.R."/>
            <person name="Magnabosco C."/>
            <person name="Momper L."/>
            <person name="Gold D.A."/>
            <person name="Bosak T."/>
            <person name="Fournier G.P."/>
        </authorList>
    </citation>
    <scope>NUCLEOTIDE SEQUENCE [LARGE SCALE GENOMIC DNA]</scope>
    <source>
        <strain evidence="4 5">CCALA 037</strain>
    </source>
</reference>
<evidence type="ECO:0000256" key="2">
    <source>
        <dbReference type="ARBA" id="ARBA00024200"/>
    </source>
</evidence>
<sequence length="88" mass="9779">MNAPQSEITVTLKLFAVYQEAFGTSEIAYQFPPNTPVKAVLERAIADRAQLAQWRDVTRFGINLDFVEPETILCDRDEVVLIPPVSGG</sequence>
<dbReference type="InterPro" id="IPR012675">
    <property type="entry name" value="Beta-grasp_dom_sf"/>
</dbReference>
<comment type="caution">
    <text evidence="4">The sequence shown here is derived from an EMBL/GenBank/DDBJ whole genome shotgun (WGS) entry which is preliminary data.</text>
</comment>
<evidence type="ECO:0000256" key="3">
    <source>
        <dbReference type="ARBA" id="ARBA00024247"/>
    </source>
</evidence>
<dbReference type="Gene3D" id="3.10.20.30">
    <property type="match status" value="1"/>
</dbReference>
<keyword evidence="1" id="KW-0547">Nucleotide-binding</keyword>
<dbReference type="GO" id="GO:0000166">
    <property type="term" value="F:nucleotide binding"/>
    <property type="evidence" value="ECO:0007669"/>
    <property type="project" value="UniProtKB-KW"/>
</dbReference>
<evidence type="ECO:0000313" key="4">
    <source>
        <dbReference type="EMBL" id="PSB57568.1"/>
    </source>
</evidence>
<proteinExistence type="inferred from homology"/>
<comment type="similarity">
    <text evidence="2">Belongs to the MoaD family.</text>
</comment>
<dbReference type="GO" id="GO:1990133">
    <property type="term" value="C:molybdopterin adenylyltransferase complex"/>
    <property type="evidence" value="ECO:0007669"/>
    <property type="project" value="TreeGrafter"/>
</dbReference>
<dbReference type="InterPro" id="IPR016155">
    <property type="entry name" value="Mopterin_synth/thiamin_S_b"/>
</dbReference>
<evidence type="ECO:0000313" key="5">
    <source>
        <dbReference type="Proteomes" id="UP000238937"/>
    </source>
</evidence>
<dbReference type="PANTHER" id="PTHR33359">
    <property type="entry name" value="MOLYBDOPTERIN SYNTHASE SULFUR CARRIER SUBUNIT"/>
    <property type="match status" value="1"/>
</dbReference>
<keyword evidence="5" id="KW-1185">Reference proteome</keyword>
<dbReference type="PANTHER" id="PTHR33359:SF1">
    <property type="entry name" value="MOLYBDOPTERIN SYNTHASE SULFUR CARRIER SUBUNIT"/>
    <property type="match status" value="1"/>
</dbReference>
<dbReference type="SUPFAM" id="SSF54285">
    <property type="entry name" value="MoaD/ThiS"/>
    <property type="match status" value="1"/>
</dbReference>
<gene>
    <name evidence="4" type="ORF">C7B77_07990</name>
</gene>
<dbReference type="EMBL" id="PVWO01000071">
    <property type="protein sequence ID" value="PSB57568.1"/>
    <property type="molecule type" value="Genomic_DNA"/>
</dbReference>
<protein>
    <recommendedName>
        <fullName evidence="3">Molybdopterin synthase sulfur carrier subunit</fullName>
    </recommendedName>
</protein>
<dbReference type="InterPro" id="IPR044672">
    <property type="entry name" value="MOCS2A"/>
</dbReference>
<dbReference type="Proteomes" id="UP000238937">
    <property type="component" value="Unassembled WGS sequence"/>
</dbReference>
<organism evidence="4 5">
    <name type="scientific">Chamaesiphon polymorphus CCALA 037</name>
    <dbReference type="NCBI Taxonomy" id="2107692"/>
    <lineage>
        <taxon>Bacteria</taxon>
        <taxon>Bacillati</taxon>
        <taxon>Cyanobacteriota</taxon>
        <taxon>Cyanophyceae</taxon>
        <taxon>Gomontiellales</taxon>
        <taxon>Chamaesiphonaceae</taxon>
        <taxon>Chamaesiphon</taxon>
    </lineage>
</organism>
<dbReference type="CDD" id="cd00754">
    <property type="entry name" value="Ubl_MoaD"/>
    <property type="match status" value="1"/>
</dbReference>
<dbReference type="Pfam" id="PF02597">
    <property type="entry name" value="ThiS"/>
    <property type="match status" value="1"/>
</dbReference>